<evidence type="ECO:0000313" key="7">
    <source>
        <dbReference type="Proteomes" id="UP001589867"/>
    </source>
</evidence>
<evidence type="ECO:0000256" key="2">
    <source>
        <dbReference type="ARBA" id="ARBA00022448"/>
    </source>
</evidence>
<keyword evidence="4 6" id="KW-0067">ATP-binding</keyword>
<dbReference type="InterPro" id="IPR013563">
    <property type="entry name" value="Oligopep_ABC_C"/>
</dbReference>
<evidence type="ECO:0000256" key="4">
    <source>
        <dbReference type="ARBA" id="ARBA00022840"/>
    </source>
</evidence>
<comment type="caution">
    <text evidence="6">The sequence shown here is derived from an EMBL/GenBank/DDBJ whole genome shotgun (WGS) entry which is preliminary data.</text>
</comment>
<dbReference type="InterPro" id="IPR003439">
    <property type="entry name" value="ABC_transporter-like_ATP-bd"/>
</dbReference>
<dbReference type="SUPFAM" id="SSF52540">
    <property type="entry name" value="P-loop containing nucleoside triphosphate hydrolases"/>
    <property type="match status" value="1"/>
</dbReference>
<dbReference type="Pfam" id="PF00005">
    <property type="entry name" value="ABC_tran"/>
    <property type="match status" value="1"/>
</dbReference>
<dbReference type="EMBL" id="JBHLUH010000042">
    <property type="protein sequence ID" value="MFC0530320.1"/>
    <property type="molecule type" value="Genomic_DNA"/>
</dbReference>
<dbReference type="CDD" id="cd03257">
    <property type="entry name" value="ABC_NikE_OppD_transporters"/>
    <property type="match status" value="1"/>
</dbReference>
<protein>
    <submittedName>
        <fullName evidence="6">ABC transporter ATP-binding protein</fullName>
    </submittedName>
</protein>
<evidence type="ECO:0000256" key="1">
    <source>
        <dbReference type="ARBA" id="ARBA00005417"/>
    </source>
</evidence>
<dbReference type="RefSeq" id="WP_377253477.1">
    <property type="nucleotide sequence ID" value="NZ_JBHLUH010000042.1"/>
</dbReference>
<dbReference type="SMART" id="SM00382">
    <property type="entry name" value="AAA"/>
    <property type="match status" value="1"/>
</dbReference>
<dbReference type="Gene3D" id="3.40.50.300">
    <property type="entry name" value="P-loop containing nucleotide triphosphate hydrolases"/>
    <property type="match status" value="1"/>
</dbReference>
<dbReference type="PROSITE" id="PS00211">
    <property type="entry name" value="ABC_TRANSPORTER_1"/>
    <property type="match status" value="1"/>
</dbReference>
<dbReference type="InterPro" id="IPR027417">
    <property type="entry name" value="P-loop_NTPase"/>
</dbReference>
<keyword evidence="7" id="KW-1185">Reference proteome</keyword>
<dbReference type="Pfam" id="PF08352">
    <property type="entry name" value="oligo_HPY"/>
    <property type="match status" value="1"/>
</dbReference>
<dbReference type="InterPro" id="IPR003593">
    <property type="entry name" value="AAA+_ATPase"/>
</dbReference>
<dbReference type="PROSITE" id="PS50893">
    <property type="entry name" value="ABC_TRANSPORTER_2"/>
    <property type="match status" value="1"/>
</dbReference>
<name>A0ABV6M6J9_9ACTN</name>
<organism evidence="6 7">
    <name type="scientific">Phytohabitans kaempferiae</name>
    <dbReference type="NCBI Taxonomy" id="1620943"/>
    <lineage>
        <taxon>Bacteria</taxon>
        <taxon>Bacillati</taxon>
        <taxon>Actinomycetota</taxon>
        <taxon>Actinomycetes</taxon>
        <taxon>Micromonosporales</taxon>
        <taxon>Micromonosporaceae</taxon>
    </lineage>
</organism>
<evidence type="ECO:0000256" key="3">
    <source>
        <dbReference type="ARBA" id="ARBA00022741"/>
    </source>
</evidence>
<keyword evidence="2" id="KW-0813">Transport</keyword>
<proteinExistence type="inferred from homology"/>
<feature type="domain" description="ABC transporter" evidence="5">
    <location>
        <begin position="7"/>
        <end position="245"/>
    </location>
</feature>
<dbReference type="InterPro" id="IPR017871">
    <property type="entry name" value="ABC_transporter-like_CS"/>
</dbReference>
<gene>
    <name evidence="6" type="ORF">ACFFIA_21895</name>
</gene>
<evidence type="ECO:0000313" key="6">
    <source>
        <dbReference type="EMBL" id="MFC0530320.1"/>
    </source>
</evidence>
<accession>A0ABV6M6J9</accession>
<dbReference type="Proteomes" id="UP001589867">
    <property type="component" value="Unassembled WGS sequence"/>
</dbReference>
<sequence>MTGSILAELADVVVRFGDSRAGREVTALDGVSLAVHAGESIGIVGESGSGKSTLARVLLGIQHPTSGTCQIAPSDPPRPRSRRIAAVFQDPKNSLNPRLSIGSIVRDPLVVHRIGDRGTRRAKVDELLATVGLPAETRRRRPRQLSGGQLQRVAIARALALDPELIVADEPTSALDVSVQGQVINALREIRQARGLGLVMISHDIRVVRALCDRIAVMYQGAIVEDGPAQRVLAKPDHPYTARLLAAVPSIDAQALVR</sequence>
<dbReference type="PANTHER" id="PTHR43776">
    <property type="entry name" value="TRANSPORT ATP-BINDING PROTEIN"/>
    <property type="match status" value="1"/>
</dbReference>
<dbReference type="GO" id="GO:0005524">
    <property type="term" value="F:ATP binding"/>
    <property type="evidence" value="ECO:0007669"/>
    <property type="project" value="UniProtKB-KW"/>
</dbReference>
<evidence type="ECO:0000259" key="5">
    <source>
        <dbReference type="PROSITE" id="PS50893"/>
    </source>
</evidence>
<keyword evidence="3" id="KW-0547">Nucleotide-binding</keyword>
<reference evidence="6 7" key="1">
    <citation type="submission" date="2024-09" db="EMBL/GenBank/DDBJ databases">
        <authorList>
            <person name="Sun Q."/>
            <person name="Mori K."/>
        </authorList>
    </citation>
    <scope>NUCLEOTIDE SEQUENCE [LARGE SCALE GENOMIC DNA]</scope>
    <source>
        <strain evidence="6 7">TBRC 3947</strain>
    </source>
</reference>
<comment type="similarity">
    <text evidence="1">Belongs to the ABC transporter superfamily.</text>
</comment>
<dbReference type="PANTHER" id="PTHR43776:SF7">
    <property type="entry name" value="D,D-DIPEPTIDE TRANSPORT ATP-BINDING PROTEIN DDPF-RELATED"/>
    <property type="match status" value="1"/>
</dbReference>
<dbReference type="InterPro" id="IPR050319">
    <property type="entry name" value="ABC_transp_ATP-bind"/>
</dbReference>